<dbReference type="AlphaFoldDB" id="A0A117LB24"/>
<dbReference type="InterPro" id="IPR008912">
    <property type="entry name" value="Uncharacterised_CoxE"/>
</dbReference>
<proteinExistence type="predicted"/>
<sequence length="441" mass="51801">MQNYLEYNFARFVHILRHLGIRVSIRESLTALKALSLIDILNRKHVKLALSALLVKNYDEQIVFNQAFESFFAVPEIKERQQQIWEEKQREDRLLLEEAEADLSYKGTALDLNEEEKLFYAHLPEEGKKKIREYLAASNLPDDRFSRFKPMLEFQVRGSLRYWKQRLGEDDDNHLLRSRDASDPVIASIIEDLKEDSSLLYEDMKRIGNKDLPKITNMLKSLSRKMATKISRRYRVSRKIDRLDLRRSIKANVRYGGVIFKLQYKRRRIQKPKLLLICDVSGSMSRYAAFVIQFIYGLSAAVKNIDSFVFAEELECVTPYFSNCRPFEETMVNLIGKSRTWGKGTNIGAALGTLRVKYPLLLTSHTVVIIVSDTKTLEIERAREELVKLKRSVKDILWLNTLPREEWKDLRSVREFQGQCRMYECYTLAHLERIIRKQFLD</sequence>
<reference evidence="2" key="1">
    <citation type="journal article" date="2015" name="MBio">
        <title>Genome-Resolved Metagenomic Analysis Reveals Roles for Candidate Phyla and Other Microbial Community Members in Biogeochemical Transformations in Oil Reservoirs.</title>
        <authorList>
            <person name="Hu P."/>
            <person name="Tom L."/>
            <person name="Singh A."/>
            <person name="Thomas B.C."/>
            <person name="Baker B.J."/>
            <person name="Piceno Y.M."/>
            <person name="Andersen G.L."/>
            <person name="Banfield J.F."/>
        </authorList>
    </citation>
    <scope>NUCLEOTIDE SEQUENCE [LARGE SCALE GENOMIC DNA]</scope>
</reference>
<name>A0A117LB24_9THEO</name>
<dbReference type="PANTHER" id="PTHR39338">
    <property type="entry name" value="BLL5662 PROTEIN-RELATED"/>
    <property type="match status" value="1"/>
</dbReference>
<dbReference type="InterPro" id="IPR036465">
    <property type="entry name" value="vWFA_dom_sf"/>
</dbReference>
<dbReference type="SUPFAM" id="SSF53300">
    <property type="entry name" value="vWA-like"/>
    <property type="match status" value="1"/>
</dbReference>
<comment type="caution">
    <text evidence="1">The sequence shown here is derived from an EMBL/GenBank/DDBJ whole genome shotgun (WGS) entry which is preliminary data.</text>
</comment>
<protein>
    <submittedName>
        <fullName evidence="1">Uncharacterized protein</fullName>
    </submittedName>
</protein>
<gene>
    <name evidence="1" type="ORF">XD66_1029</name>
</gene>
<evidence type="ECO:0000313" key="2">
    <source>
        <dbReference type="Proteomes" id="UP000053326"/>
    </source>
</evidence>
<accession>A0A117LB24</accession>
<evidence type="ECO:0000313" key="1">
    <source>
        <dbReference type="EMBL" id="KUK36263.1"/>
    </source>
</evidence>
<dbReference type="Proteomes" id="UP000053326">
    <property type="component" value="Unassembled WGS sequence"/>
</dbReference>
<dbReference type="EMBL" id="LGFO01000130">
    <property type="protein sequence ID" value="KUK36263.1"/>
    <property type="molecule type" value="Genomic_DNA"/>
</dbReference>
<dbReference type="Pfam" id="PF05762">
    <property type="entry name" value="VWA_CoxE"/>
    <property type="match status" value="1"/>
</dbReference>
<dbReference type="PANTHER" id="PTHR39338:SF5">
    <property type="entry name" value="BLR6139 PROTEIN"/>
    <property type="match status" value="1"/>
</dbReference>
<organism evidence="1 2">
    <name type="scientific">Thermacetogenium phaeum</name>
    <dbReference type="NCBI Taxonomy" id="85874"/>
    <lineage>
        <taxon>Bacteria</taxon>
        <taxon>Bacillati</taxon>
        <taxon>Bacillota</taxon>
        <taxon>Clostridia</taxon>
        <taxon>Thermoanaerobacterales</taxon>
        <taxon>Thermoanaerobacteraceae</taxon>
        <taxon>Thermacetogenium</taxon>
    </lineage>
</organism>